<dbReference type="KEGG" id="pbl:PAAG_00095"/>
<accession>C1GNK0</accession>
<reference evidence="1 2" key="1">
    <citation type="journal article" date="2011" name="PLoS Genet.">
        <title>Comparative genomic analysis of human fungal pathogens causing paracoccidioidomycosis.</title>
        <authorList>
            <person name="Desjardins C.A."/>
            <person name="Champion M.D."/>
            <person name="Holder J.W."/>
            <person name="Muszewska A."/>
            <person name="Goldberg J."/>
            <person name="Bailao A.M."/>
            <person name="Brigido M.M."/>
            <person name="Ferreira M.E."/>
            <person name="Garcia A.M."/>
            <person name="Grynberg M."/>
            <person name="Gujja S."/>
            <person name="Heiman D.I."/>
            <person name="Henn M.R."/>
            <person name="Kodira C.D."/>
            <person name="Leon-Narvaez H."/>
            <person name="Longo L.V."/>
            <person name="Ma L.J."/>
            <person name="Malavazi I."/>
            <person name="Matsuo A.L."/>
            <person name="Morais F.V."/>
            <person name="Pereira M."/>
            <person name="Rodriguez-Brito S."/>
            <person name="Sakthikumar S."/>
            <person name="Salem-Izacc S.M."/>
            <person name="Sykes S.M."/>
            <person name="Teixeira M.M."/>
            <person name="Vallejo M.C."/>
            <person name="Walter M.E."/>
            <person name="Yandava C."/>
            <person name="Young S."/>
            <person name="Zeng Q."/>
            <person name="Zucker J."/>
            <person name="Felipe M.S."/>
            <person name="Goldman G.H."/>
            <person name="Haas B.J."/>
            <person name="McEwen J.G."/>
            <person name="Nino-Vega G."/>
            <person name="Puccia R."/>
            <person name="San-Blas G."/>
            <person name="Soares C.M."/>
            <person name="Birren B.W."/>
            <person name="Cuomo C.A."/>
        </authorList>
    </citation>
    <scope>NUCLEOTIDE SEQUENCE [LARGE SCALE GENOMIC DNA]</scope>
    <source>
        <strain evidence="2">ATCC MYA-826 / Pb01</strain>
    </source>
</reference>
<keyword evidence="2" id="KW-1185">Reference proteome</keyword>
<dbReference type="EMBL" id="KN293992">
    <property type="protein sequence ID" value="EEH35772.2"/>
    <property type="molecule type" value="Genomic_DNA"/>
</dbReference>
<dbReference type="OrthoDB" id="10461408at2759"/>
<dbReference type="GeneID" id="9101042"/>
<dbReference type="HOGENOM" id="CLU_1289292_0_0_1"/>
<name>C1GNK0_PARBA</name>
<dbReference type="RefSeq" id="XP_015700238.1">
    <property type="nucleotide sequence ID" value="XM_015843903.1"/>
</dbReference>
<sequence>MEVCQLSLSERHDTTRRPDTHRFEFVINNTGLILPIDHSLPLPPCSECENAFKAITLRHRSQRSSNNRGNTTTLRNRAIHVRTEFASLGLKLMKQSKARNTTKTQRQISLEHAFPLWDRRGAGEPWDLSRMSNFHITWRQGGRLEHGLATNQNAESLKLLGLCPIRNRPQPMALLKATTKPVGCSMKTPARQFDWNLKWETQYIFRNFRSAAVI</sequence>
<dbReference type="Proteomes" id="UP000002059">
    <property type="component" value="Partially assembled WGS sequence"/>
</dbReference>
<proteinExistence type="predicted"/>
<dbReference type="AlphaFoldDB" id="C1GNK0"/>
<organism evidence="1 2">
    <name type="scientific">Paracoccidioides lutzii (strain ATCC MYA-826 / Pb01)</name>
    <name type="common">Paracoccidioides brasiliensis</name>
    <dbReference type="NCBI Taxonomy" id="502779"/>
    <lineage>
        <taxon>Eukaryota</taxon>
        <taxon>Fungi</taxon>
        <taxon>Dikarya</taxon>
        <taxon>Ascomycota</taxon>
        <taxon>Pezizomycotina</taxon>
        <taxon>Eurotiomycetes</taxon>
        <taxon>Eurotiomycetidae</taxon>
        <taxon>Onygenales</taxon>
        <taxon>Ajellomycetaceae</taxon>
        <taxon>Paracoccidioides</taxon>
    </lineage>
</organism>
<protein>
    <submittedName>
        <fullName evidence="1">Uncharacterized protein</fullName>
    </submittedName>
</protein>
<evidence type="ECO:0000313" key="1">
    <source>
        <dbReference type="EMBL" id="EEH35772.2"/>
    </source>
</evidence>
<gene>
    <name evidence="1" type="ORF">PAAG_00095</name>
</gene>
<dbReference type="VEuPathDB" id="FungiDB:PAAG_00095"/>
<evidence type="ECO:0000313" key="2">
    <source>
        <dbReference type="Proteomes" id="UP000002059"/>
    </source>
</evidence>